<evidence type="ECO:0000313" key="2">
    <source>
        <dbReference type="EMBL" id="KAK2716527.1"/>
    </source>
</evidence>
<feature type="compositionally biased region" description="Basic residues" evidence="1">
    <location>
        <begin position="1"/>
        <end position="11"/>
    </location>
</feature>
<proteinExistence type="predicted"/>
<reference evidence="2" key="1">
    <citation type="submission" date="2023-07" db="EMBL/GenBank/DDBJ databases">
        <title>Chromosome-level genome assembly of Artemia franciscana.</title>
        <authorList>
            <person name="Jo E."/>
        </authorList>
    </citation>
    <scope>NUCLEOTIDE SEQUENCE</scope>
    <source>
        <tissue evidence="2">Whole body</tissue>
    </source>
</reference>
<accession>A0AA88I730</accession>
<organism evidence="2 3">
    <name type="scientific">Artemia franciscana</name>
    <name type="common">Brine shrimp</name>
    <name type="synonym">Artemia sanfranciscana</name>
    <dbReference type="NCBI Taxonomy" id="6661"/>
    <lineage>
        <taxon>Eukaryota</taxon>
        <taxon>Metazoa</taxon>
        <taxon>Ecdysozoa</taxon>
        <taxon>Arthropoda</taxon>
        <taxon>Crustacea</taxon>
        <taxon>Branchiopoda</taxon>
        <taxon>Anostraca</taxon>
        <taxon>Artemiidae</taxon>
        <taxon>Artemia</taxon>
    </lineage>
</organism>
<dbReference type="Proteomes" id="UP001187531">
    <property type="component" value="Unassembled WGS sequence"/>
</dbReference>
<protein>
    <submittedName>
        <fullName evidence="2">Uncharacterized protein</fullName>
    </submittedName>
</protein>
<dbReference type="EMBL" id="JAVRJZ010000011">
    <property type="protein sequence ID" value="KAK2716527.1"/>
    <property type="molecule type" value="Genomic_DNA"/>
</dbReference>
<evidence type="ECO:0000256" key="1">
    <source>
        <dbReference type="SAM" id="MobiDB-lite"/>
    </source>
</evidence>
<gene>
    <name evidence="2" type="ORF">QYM36_006875</name>
</gene>
<feature type="compositionally biased region" description="Basic and acidic residues" evidence="1">
    <location>
        <begin position="38"/>
        <end position="56"/>
    </location>
</feature>
<evidence type="ECO:0000313" key="3">
    <source>
        <dbReference type="Proteomes" id="UP001187531"/>
    </source>
</evidence>
<feature type="region of interest" description="Disordered" evidence="1">
    <location>
        <begin position="1"/>
        <end position="60"/>
    </location>
</feature>
<comment type="caution">
    <text evidence="2">The sequence shown here is derived from an EMBL/GenBank/DDBJ whole genome shotgun (WGS) entry which is preliminary data.</text>
</comment>
<dbReference type="AlphaFoldDB" id="A0AA88I730"/>
<keyword evidence="3" id="KW-1185">Reference proteome</keyword>
<name>A0AA88I730_ARTSF</name>
<feature type="compositionally biased region" description="Basic and acidic residues" evidence="1">
    <location>
        <begin position="12"/>
        <end position="30"/>
    </location>
</feature>
<sequence>MDSRNLNKRSRIKEDKAGEIEKVGSKKPKLDGSLVKSEPSETPKKLTVEKNTDKPPKKLLSFKNVKSEPLVSGINKPTVLKTSTSLLSTLIPADSNSGKKSLFKINKAAANLRVTDIEKAKKKGREPKVKKEKNDKGFLNKFKANDRFEQVSGTFSQGVSDSSNRKERYATASAVSKAASLKRSTVKKHEKFISAYDESEIDLNVIDEPSEYPVILGCTDVERKPKLYLKEDLKCEDEKISLPSTSEENVKVEKTHVKREIVENEPLEDWPEMTSLILGQLPDRLPFDWPKEKMVIAGELEVRDGKMIATLGGMTFEFLPSQSKDYVQEALSVSLFESDARNGHMQSLGRIKENYAFVPLCLKPPLDPSDEPEPL</sequence>